<comment type="caution">
    <text evidence="9">The sequence shown here is derived from an EMBL/GenBank/DDBJ whole genome shotgun (WGS) entry which is preliminary data.</text>
</comment>
<evidence type="ECO:0000256" key="3">
    <source>
        <dbReference type="ARBA" id="ARBA00022475"/>
    </source>
</evidence>
<dbReference type="PANTHER" id="PTHR30353">
    <property type="entry name" value="INNER MEMBRANE PROTEIN DEDA-RELATED"/>
    <property type="match status" value="1"/>
</dbReference>
<dbReference type="Pfam" id="PF09335">
    <property type="entry name" value="VTT_dom"/>
    <property type="match status" value="1"/>
</dbReference>
<evidence type="ECO:0000256" key="2">
    <source>
        <dbReference type="ARBA" id="ARBA00010792"/>
    </source>
</evidence>
<dbReference type="InterPro" id="IPR032816">
    <property type="entry name" value="VTT_dom"/>
</dbReference>
<feature type="transmembrane region" description="Helical" evidence="7">
    <location>
        <begin position="171"/>
        <end position="190"/>
    </location>
</feature>
<evidence type="ECO:0000256" key="4">
    <source>
        <dbReference type="ARBA" id="ARBA00022692"/>
    </source>
</evidence>
<organism evidence="9 10">
    <name type="scientific">Allostreptomyces psammosilenae</name>
    <dbReference type="NCBI Taxonomy" id="1892865"/>
    <lineage>
        <taxon>Bacteria</taxon>
        <taxon>Bacillati</taxon>
        <taxon>Actinomycetota</taxon>
        <taxon>Actinomycetes</taxon>
        <taxon>Kitasatosporales</taxon>
        <taxon>Streptomycetaceae</taxon>
        <taxon>Allostreptomyces</taxon>
    </lineage>
</organism>
<name>A0A853A1J9_9ACTN</name>
<dbReference type="PANTHER" id="PTHR30353:SF0">
    <property type="entry name" value="TRANSMEMBRANE PROTEIN"/>
    <property type="match status" value="1"/>
</dbReference>
<comment type="similarity">
    <text evidence="2 7">Belongs to the DedA family.</text>
</comment>
<evidence type="ECO:0000256" key="6">
    <source>
        <dbReference type="ARBA" id="ARBA00023136"/>
    </source>
</evidence>
<accession>A0A853A1J9</accession>
<keyword evidence="4 7" id="KW-0812">Transmembrane</keyword>
<feature type="domain" description="VTT" evidence="8">
    <location>
        <begin position="35"/>
        <end position="159"/>
    </location>
</feature>
<proteinExistence type="inferred from homology"/>
<keyword evidence="3 7" id="KW-1003">Cell membrane</keyword>
<protein>
    <submittedName>
        <fullName evidence="9">Membrane protein DedA with SNARE-associated domain</fullName>
    </submittedName>
</protein>
<dbReference type="AlphaFoldDB" id="A0A853A1J9"/>
<feature type="transmembrane region" description="Helical" evidence="7">
    <location>
        <begin position="16"/>
        <end position="35"/>
    </location>
</feature>
<gene>
    <name evidence="9" type="ORF">FHU37_005314</name>
</gene>
<keyword evidence="10" id="KW-1185">Reference proteome</keyword>
<keyword evidence="5 7" id="KW-1133">Transmembrane helix</keyword>
<evidence type="ECO:0000256" key="1">
    <source>
        <dbReference type="ARBA" id="ARBA00004651"/>
    </source>
</evidence>
<evidence type="ECO:0000259" key="8">
    <source>
        <dbReference type="Pfam" id="PF09335"/>
    </source>
</evidence>
<feature type="transmembrane region" description="Helical" evidence="7">
    <location>
        <begin position="147"/>
        <end position="165"/>
    </location>
</feature>
<reference evidence="9 10" key="1">
    <citation type="submission" date="2020-07" db="EMBL/GenBank/DDBJ databases">
        <title>Sequencing the genomes of 1000 actinobacteria strains.</title>
        <authorList>
            <person name="Klenk H.-P."/>
        </authorList>
    </citation>
    <scope>NUCLEOTIDE SEQUENCE [LARGE SCALE GENOMIC DNA]</scope>
    <source>
        <strain evidence="9 10">DSM 42178</strain>
    </source>
</reference>
<evidence type="ECO:0000256" key="7">
    <source>
        <dbReference type="RuleBase" id="RU367016"/>
    </source>
</evidence>
<dbReference type="Proteomes" id="UP000567795">
    <property type="component" value="Unassembled WGS sequence"/>
</dbReference>
<comment type="caution">
    <text evidence="7">Lacks conserved residue(s) required for the propagation of feature annotation.</text>
</comment>
<comment type="subcellular location">
    <subcellularLocation>
        <location evidence="1 7">Cell membrane</location>
        <topology evidence="1 7">Multi-pass membrane protein</topology>
    </subcellularLocation>
</comment>
<dbReference type="EMBL" id="JACBZD010000002">
    <property type="protein sequence ID" value="NYI08285.1"/>
    <property type="molecule type" value="Genomic_DNA"/>
</dbReference>
<dbReference type="RefSeq" id="WP_179817126.1">
    <property type="nucleotide sequence ID" value="NZ_JACBZD010000002.1"/>
</dbReference>
<evidence type="ECO:0000256" key="5">
    <source>
        <dbReference type="ARBA" id="ARBA00022989"/>
    </source>
</evidence>
<evidence type="ECO:0000313" key="10">
    <source>
        <dbReference type="Proteomes" id="UP000567795"/>
    </source>
</evidence>
<evidence type="ECO:0000313" key="9">
    <source>
        <dbReference type="EMBL" id="NYI08285.1"/>
    </source>
</evidence>
<sequence>MDGLLALVEGAVTTPWIYLALFALAALDSVVPVAPGESLVVTAAVFSATGAPEPLLVVAAAALGAFVGDHASYLVGRSASGSLERWMRPGTRQGAAFAWAGRTLQGRGGVILLASRYVPGARTATTLTMGATGYPLQRFTAFDAGGALLWGGGWTLIGYLGGQAFGDDPLLGLAAGLGMAAAMTVLAEVARRLWGRRARRRGTAAPDEAVDPAG</sequence>
<dbReference type="GO" id="GO:0005886">
    <property type="term" value="C:plasma membrane"/>
    <property type="evidence" value="ECO:0007669"/>
    <property type="project" value="UniProtKB-SubCell"/>
</dbReference>
<keyword evidence="6 7" id="KW-0472">Membrane</keyword>
<dbReference type="InterPro" id="IPR032818">
    <property type="entry name" value="DedA-like"/>
</dbReference>